<dbReference type="SUPFAM" id="SSF48019">
    <property type="entry name" value="post-AAA+ oligomerization domain-like"/>
    <property type="match status" value="1"/>
</dbReference>
<evidence type="ECO:0000256" key="5">
    <source>
        <dbReference type="ARBA" id="ARBA00022932"/>
    </source>
</evidence>
<dbReference type="Gene3D" id="1.20.272.10">
    <property type="match status" value="1"/>
</dbReference>
<accession>A0A842I929</accession>
<sequence length="340" mass="36448">MILRGAEATRYFAKPDPAKTGLLIFGADTMRVALKRQEVIAALIGPQGEQEMRLSRIPAADLRKDAALLLDAIKSQGFFPGPRVAFVEDATDTLTATLTTALMEWRAGDAQIVVTAGNLTGKSTLKTLFEKHPSAFCAGLYDDPPSREEIEAALAKAGLTNIDREAMTDLAALARAIDPGDFRQTLDKIALYKYGDATPLTPAEVAALAPATIEAEVDDLITAAAEGRVTDLAPLLRRLEAQGTQPVALCIAAMRHFRALYGAVTDPGGVSAGIAKARGIPFKARDAMQRQASNWGTRKLEDAITLLVETDLTLRSASRAPSLALMERALIRLAMLAQRR</sequence>
<dbReference type="PANTHER" id="PTHR34388:SF1">
    <property type="entry name" value="DNA POLYMERASE III SUBUNIT DELTA"/>
    <property type="match status" value="1"/>
</dbReference>
<keyword evidence="10" id="KW-1185">Reference proteome</keyword>
<evidence type="ECO:0000313" key="10">
    <source>
        <dbReference type="Proteomes" id="UP000555411"/>
    </source>
</evidence>
<keyword evidence="4" id="KW-0235">DNA replication</keyword>
<evidence type="ECO:0000256" key="7">
    <source>
        <dbReference type="ARBA" id="ARBA00049244"/>
    </source>
</evidence>
<dbReference type="AlphaFoldDB" id="A0A842I929"/>
<gene>
    <name evidence="9" type="ORF">H7F16_11570</name>
</gene>
<reference evidence="9 10" key="1">
    <citation type="journal article" date="2017" name="Int. J. Syst. Evol. Microbiol.">
        <title>Gemmobacter straminiformis sp. nov., isolated from an artificial fountain.</title>
        <authorList>
            <person name="Kang J.Y."/>
            <person name="Kim M.J."/>
            <person name="Chun J."/>
            <person name="Son K.P."/>
            <person name="Jahng K.Y."/>
        </authorList>
    </citation>
    <scope>NUCLEOTIDE SEQUENCE [LARGE SCALE GENOMIC DNA]</scope>
    <source>
        <strain evidence="9 10">CAM-8</strain>
    </source>
</reference>
<comment type="caution">
    <text evidence="9">The sequence shown here is derived from an EMBL/GenBank/DDBJ whole genome shotgun (WGS) entry which is preliminary data.</text>
</comment>
<dbReference type="GO" id="GO:0009360">
    <property type="term" value="C:DNA polymerase III complex"/>
    <property type="evidence" value="ECO:0007669"/>
    <property type="project" value="TreeGrafter"/>
</dbReference>
<dbReference type="InterPro" id="IPR048466">
    <property type="entry name" value="DNA_pol3_delta-like_C"/>
</dbReference>
<dbReference type="PANTHER" id="PTHR34388">
    <property type="entry name" value="DNA POLYMERASE III SUBUNIT DELTA"/>
    <property type="match status" value="1"/>
</dbReference>
<evidence type="ECO:0000256" key="3">
    <source>
        <dbReference type="ARBA" id="ARBA00022695"/>
    </source>
</evidence>
<dbReference type="RefSeq" id="WP_185797758.1">
    <property type="nucleotide sequence ID" value="NZ_JACLQD010000003.1"/>
</dbReference>
<keyword evidence="3" id="KW-0548">Nucleotidyltransferase</keyword>
<feature type="domain" description="DNA polymerase III delta subunit-like C-terminal" evidence="8">
    <location>
        <begin position="217"/>
        <end position="325"/>
    </location>
</feature>
<evidence type="ECO:0000256" key="4">
    <source>
        <dbReference type="ARBA" id="ARBA00022705"/>
    </source>
</evidence>
<name>A0A842I929_9RHOB</name>
<dbReference type="Pfam" id="PF21694">
    <property type="entry name" value="DNA_pol3_delta_C"/>
    <property type="match status" value="1"/>
</dbReference>
<dbReference type="EMBL" id="JACLQD010000003">
    <property type="protein sequence ID" value="MBC2836145.1"/>
    <property type="molecule type" value="Genomic_DNA"/>
</dbReference>
<evidence type="ECO:0000259" key="8">
    <source>
        <dbReference type="Pfam" id="PF21694"/>
    </source>
</evidence>
<dbReference type="Proteomes" id="UP000555411">
    <property type="component" value="Unassembled WGS sequence"/>
</dbReference>
<protein>
    <recommendedName>
        <fullName evidence="1">DNA-directed DNA polymerase</fullName>
        <ecNumber evidence="1">2.7.7.7</ecNumber>
    </recommendedName>
</protein>
<dbReference type="GO" id="GO:0006261">
    <property type="term" value="P:DNA-templated DNA replication"/>
    <property type="evidence" value="ECO:0007669"/>
    <property type="project" value="TreeGrafter"/>
</dbReference>
<evidence type="ECO:0000256" key="2">
    <source>
        <dbReference type="ARBA" id="ARBA00022679"/>
    </source>
</evidence>
<dbReference type="EC" id="2.7.7.7" evidence="1"/>
<comment type="catalytic activity">
    <reaction evidence="7">
        <text>DNA(n) + a 2'-deoxyribonucleoside 5'-triphosphate = DNA(n+1) + diphosphate</text>
        <dbReference type="Rhea" id="RHEA:22508"/>
        <dbReference type="Rhea" id="RHEA-COMP:17339"/>
        <dbReference type="Rhea" id="RHEA-COMP:17340"/>
        <dbReference type="ChEBI" id="CHEBI:33019"/>
        <dbReference type="ChEBI" id="CHEBI:61560"/>
        <dbReference type="ChEBI" id="CHEBI:173112"/>
        <dbReference type="EC" id="2.7.7.7"/>
    </reaction>
</comment>
<proteinExistence type="inferred from homology"/>
<evidence type="ECO:0000256" key="6">
    <source>
        <dbReference type="ARBA" id="ARBA00034754"/>
    </source>
</evidence>
<dbReference type="GO" id="GO:0003677">
    <property type="term" value="F:DNA binding"/>
    <property type="evidence" value="ECO:0007669"/>
    <property type="project" value="InterPro"/>
</dbReference>
<comment type="similarity">
    <text evidence="6">Belongs to the DNA polymerase HolA subunit family.</text>
</comment>
<dbReference type="InterPro" id="IPR005790">
    <property type="entry name" value="DNA_polIII_delta"/>
</dbReference>
<keyword evidence="5" id="KW-0239">DNA-directed DNA polymerase</keyword>
<dbReference type="GO" id="GO:0003887">
    <property type="term" value="F:DNA-directed DNA polymerase activity"/>
    <property type="evidence" value="ECO:0007669"/>
    <property type="project" value="UniProtKB-KW"/>
</dbReference>
<organism evidence="9 10">
    <name type="scientific">Paragemmobacter straminiformis</name>
    <dbReference type="NCBI Taxonomy" id="2045119"/>
    <lineage>
        <taxon>Bacteria</taxon>
        <taxon>Pseudomonadati</taxon>
        <taxon>Pseudomonadota</taxon>
        <taxon>Alphaproteobacteria</taxon>
        <taxon>Rhodobacterales</taxon>
        <taxon>Paracoccaceae</taxon>
        <taxon>Paragemmobacter</taxon>
    </lineage>
</organism>
<evidence type="ECO:0000313" key="9">
    <source>
        <dbReference type="EMBL" id="MBC2836145.1"/>
    </source>
</evidence>
<keyword evidence="2" id="KW-0808">Transferase</keyword>
<evidence type="ECO:0000256" key="1">
    <source>
        <dbReference type="ARBA" id="ARBA00012417"/>
    </source>
</evidence>
<dbReference type="InterPro" id="IPR008921">
    <property type="entry name" value="DNA_pol3_clamp-load_cplx_C"/>
</dbReference>
<dbReference type="NCBIfam" id="TIGR01128">
    <property type="entry name" value="holA"/>
    <property type="match status" value="1"/>
</dbReference>